<dbReference type="Proteomes" id="UP000243250">
    <property type="component" value="Unassembled WGS sequence"/>
</dbReference>
<keyword evidence="1" id="KW-0812">Transmembrane</keyword>
<feature type="transmembrane region" description="Helical" evidence="1">
    <location>
        <begin position="70"/>
        <end position="89"/>
    </location>
</feature>
<dbReference type="OrthoDB" id="330871at2157"/>
<dbReference type="RefSeq" id="WP_089876670.1">
    <property type="nucleotide sequence ID" value="NZ_FOYS01000001.1"/>
</dbReference>
<accession>A0A1I6G031</accession>
<feature type="transmembrane region" description="Helical" evidence="1">
    <location>
        <begin position="149"/>
        <end position="167"/>
    </location>
</feature>
<feature type="transmembrane region" description="Helical" evidence="1">
    <location>
        <begin position="38"/>
        <end position="58"/>
    </location>
</feature>
<protein>
    <submittedName>
        <fullName evidence="2">Uncharacterized protein</fullName>
    </submittedName>
</protein>
<reference evidence="3" key="1">
    <citation type="submission" date="2016-10" db="EMBL/GenBank/DDBJ databases">
        <authorList>
            <person name="Varghese N."/>
            <person name="Submissions S."/>
        </authorList>
    </citation>
    <scope>NUCLEOTIDE SEQUENCE [LARGE SCALE GENOMIC DNA]</scope>
    <source>
        <strain evidence="3">CGMCC 1.8711</strain>
    </source>
</reference>
<organism evidence="2 3">
    <name type="scientific">Halogeometricum limi</name>
    <dbReference type="NCBI Taxonomy" id="555875"/>
    <lineage>
        <taxon>Archaea</taxon>
        <taxon>Methanobacteriati</taxon>
        <taxon>Methanobacteriota</taxon>
        <taxon>Stenosarchaea group</taxon>
        <taxon>Halobacteria</taxon>
        <taxon>Halobacteriales</taxon>
        <taxon>Haloferacaceae</taxon>
        <taxon>Halogeometricum</taxon>
    </lineage>
</organism>
<evidence type="ECO:0000313" key="2">
    <source>
        <dbReference type="EMBL" id="SFR35583.1"/>
    </source>
</evidence>
<gene>
    <name evidence="2" type="ORF">SAMN04488124_0640</name>
</gene>
<sequence>MSRHSPLRRLRETGPVGLVPLAWGFAAAAHLRILDDRAVLVGHLVMATVLFFFAVLSWSEMRTHPVLRAWLAVVSVGFSVTLVGAYALFAGDETLAALVVLGWMVLPTLALLYTGRLLPREERAWAYTVGGAVSGVGALAFAAGVAPVVALALAGLGQTLGIVVAVVEY</sequence>
<dbReference type="AlphaFoldDB" id="A0A1I6G031"/>
<keyword evidence="3" id="KW-1185">Reference proteome</keyword>
<feature type="transmembrane region" description="Helical" evidence="1">
    <location>
        <begin position="95"/>
        <end position="113"/>
    </location>
</feature>
<keyword evidence="1" id="KW-1133">Transmembrane helix</keyword>
<keyword evidence="1" id="KW-0472">Membrane</keyword>
<proteinExistence type="predicted"/>
<name>A0A1I6G031_9EURY</name>
<dbReference type="EMBL" id="FOYS01000001">
    <property type="protein sequence ID" value="SFR35583.1"/>
    <property type="molecule type" value="Genomic_DNA"/>
</dbReference>
<evidence type="ECO:0000313" key="3">
    <source>
        <dbReference type="Proteomes" id="UP000243250"/>
    </source>
</evidence>
<evidence type="ECO:0000256" key="1">
    <source>
        <dbReference type="SAM" id="Phobius"/>
    </source>
</evidence>
<feature type="transmembrane region" description="Helical" evidence="1">
    <location>
        <begin position="125"/>
        <end position="143"/>
    </location>
</feature>